<feature type="region of interest" description="Disordered" evidence="5">
    <location>
        <begin position="494"/>
        <end position="561"/>
    </location>
</feature>
<evidence type="ECO:0000256" key="5">
    <source>
        <dbReference type="SAM" id="MobiDB-lite"/>
    </source>
</evidence>
<dbReference type="InterPro" id="IPR034732">
    <property type="entry name" value="EPHD"/>
</dbReference>
<feature type="region of interest" description="Disordered" evidence="5">
    <location>
        <begin position="732"/>
        <end position="836"/>
    </location>
</feature>
<feature type="compositionally biased region" description="Polar residues" evidence="5">
    <location>
        <begin position="185"/>
        <end position="195"/>
    </location>
</feature>
<feature type="region of interest" description="Disordered" evidence="5">
    <location>
        <begin position="630"/>
        <end position="702"/>
    </location>
</feature>
<dbReference type="EMBL" id="JALJOQ010000007">
    <property type="protein sequence ID" value="KAK9812437.1"/>
    <property type="molecule type" value="Genomic_DNA"/>
</dbReference>
<feature type="compositionally biased region" description="Polar residues" evidence="5">
    <location>
        <begin position="8"/>
        <end position="25"/>
    </location>
</feature>
<dbReference type="InterPro" id="IPR052440">
    <property type="entry name" value="Trans_Reg/Chrom_Remod"/>
</dbReference>
<feature type="compositionally biased region" description="Low complexity" evidence="5">
    <location>
        <begin position="196"/>
        <end position="208"/>
    </location>
</feature>
<keyword evidence="8" id="KW-1185">Reference proteome</keyword>
<feature type="region of interest" description="Disordered" evidence="5">
    <location>
        <begin position="1"/>
        <end position="25"/>
    </location>
</feature>
<proteinExistence type="predicted"/>
<dbReference type="GO" id="GO:0006357">
    <property type="term" value="P:regulation of transcription by RNA polymerase II"/>
    <property type="evidence" value="ECO:0007669"/>
    <property type="project" value="TreeGrafter"/>
</dbReference>
<accession>A0AAW1PVQ4</accession>
<dbReference type="Gene3D" id="3.30.40.10">
    <property type="entry name" value="Zinc/RING finger domain, C3HC4 (zinc finger)"/>
    <property type="match status" value="1"/>
</dbReference>
<evidence type="ECO:0000259" key="6">
    <source>
        <dbReference type="PROSITE" id="PS51805"/>
    </source>
</evidence>
<dbReference type="AlphaFoldDB" id="A0AAW1PVQ4"/>
<dbReference type="PANTHER" id="PTHR14955:SF4">
    <property type="entry name" value="PHD-TYPE DOMAIN-CONTAINING PROTEIN"/>
    <property type="match status" value="1"/>
</dbReference>
<keyword evidence="2" id="KW-0479">Metal-binding</keyword>
<dbReference type="PROSITE" id="PS51805">
    <property type="entry name" value="EPHD"/>
    <property type="match status" value="1"/>
</dbReference>
<feature type="domain" description="PHD-type" evidence="6">
    <location>
        <begin position="874"/>
        <end position="1004"/>
    </location>
</feature>
<feature type="region of interest" description="Disordered" evidence="5">
    <location>
        <begin position="386"/>
        <end position="405"/>
    </location>
</feature>
<sequence length="1034" mass="108554">MQHVPNLAGSNQSSQGHVTPTGWSGKLETTTIADSRSILLAGEPGPAPNQQDAETAIAAGAVPVICQGNRGLYLLERDKMACTCKTCSSSAERAGVPYHELDLIIFERHSGAQQSFSAGQPVIRIDNGTPQGGESLQHWLDQRYPSALRGMPSHSLRQTAGPWDYSRAANGGTMHSRPVAALPAPNTSLPSSTLIRPQQQGLRPRPPRNVAPALAAAAATVPLDGAEGMPVVNPNAATQKDDRFLQIHSAADKSKSKPTPTLREGQRYQATIPPFLAPQPKYGEDQDKRRGRKTEPIDVMSAAPIEKMRADQLPFDAVSDPEFHRSDGVDPRQLLLERNQRRRQKPSWLQNSVDPKSVRELRTIAALRAAGGEEELEAVISREESPMPAALSGRRTPNSTLPRTANLGATAPAEAAVQRKSGAMGPVALADAVLQRKRGPAEMDEAGPHKRSRYYPPALASQPPSPVFEEFAVPRRRRTGLLESGLDYLTAAAAAGAPPNEGGNRSPANHLSRRSRMNASVGPNGEGGQLLRVTDATGGGSSRRTRGGISNGWPRGSGSYNATRELAVKTGREGTHSNPAVTRWEVDDSILRLDVVLNGQVYIGALSCVHLPGVPRPLSMGDKVVERLAISSSPKDGNNALTLGDNDSPMAAQAGSRVGSEGPEPSATQSHDRKRKGGRADDPEFVPEQPRVRKSKVAPSGPTAAAPAVAAAAAAAAAAQAASVEITKASAAAAEAQATAENAPAEKHKEASVPPTLPAIRTTAAARDAEGDRAAKVAAAAKPGPSPTQEASLSPLAGEESPQGGGPPSQVAEPTPPPLPAVEAPPSGPPNGVVGQTSVDEAAAAMLAAASKPDRQAQAQAEYERLKRDGAPPTAKCTLCHCGEASHDRADADAGHASLERQASGLGPLLLVRVSAIANAWAHAQCLFWSPDIYVDHGQLAGLADAVRRGRMIKCKTCGQKGATLGCHHKSCRLSYHLQCARKSSCLVQGCGDDPYVVACPKHTRIVLEELDLAMPVDDEEGADEPAGMTLRRA</sequence>
<keyword evidence="3" id="KW-0863">Zinc-finger</keyword>
<dbReference type="Proteomes" id="UP001465755">
    <property type="component" value="Unassembled WGS sequence"/>
</dbReference>
<feature type="region of interest" description="Disordered" evidence="5">
    <location>
        <begin position="438"/>
        <end position="464"/>
    </location>
</feature>
<feature type="region of interest" description="Disordered" evidence="5">
    <location>
        <begin position="848"/>
        <end position="867"/>
    </location>
</feature>
<gene>
    <name evidence="7" type="ORF">WJX73_010562</name>
</gene>
<keyword evidence="1" id="KW-0597">Phosphoprotein</keyword>
<feature type="compositionally biased region" description="Low complexity" evidence="5">
    <location>
        <begin position="732"/>
        <end position="743"/>
    </location>
</feature>
<name>A0AAW1PVQ4_9CHLO</name>
<evidence type="ECO:0000256" key="2">
    <source>
        <dbReference type="ARBA" id="ARBA00022723"/>
    </source>
</evidence>
<feature type="region of interest" description="Disordered" evidence="5">
    <location>
        <begin position="183"/>
        <end position="208"/>
    </location>
</feature>
<feature type="compositionally biased region" description="Polar residues" evidence="5">
    <location>
        <begin position="630"/>
        <end position="641"/>
    </location>
</feature>
<evidence type="ECO:0000256" key="3">
    <source>
        <dbReference type="ARBA" id="ARBA00022771"/>
    </source>
</evidence>
<dbReference type="GO" id="GO:0005634">
    <property type="term" value="C:nucleus"/>
    <property type="evidence" value="ECO:0007669"/>
    <property type="project" value="TreeGrafter"/>
</dbReference>
<organism evidence="7 8">
    <name type="scientific">Symbiochloris irregularis</name>
    <dbReference type="NCBI Taxonomy" id="706552"/>
    <lineage>
        <taxon>Eukaryota</taxon>
        <taxon>Viridiplantae</taxon>
        <taxon>Chlorophyta</taxon>
        <taxon>core chlorophytes</taxon>
        <taxon>Trebouxiophyceae</taxon>
        <taxon>Trebouxiales</taxon>
        <taxon>Trebouxiaceae</taxon>
        <taxon>Symbiochloris</taxon>
    </lineage>
</organism>
<evidence type="ECO:0000313" key="8">
    <source>
        <dbReference type="Proteomes" id="UP001465755"/>
    </source>
</evidence>
<feature type="compositionally biased region" description="Low complexity" evidence="5">
    <location>
        <begin position="798"/>
        <end position="813"/>
    </location>
</feature>
<reference evidence="7 8" key="1">
    <citation type="journal article" date="2024" name="Nat. Commun.">
        <title>Phylogenomics reveals the evolutionary origins of lichenization in chlorophyte algae.</title>
        <authorList>
            <person name="Puginier C."/>
            <person name="Libourel C."/>
            <person name="Otte J."/>
            <person name="Skaloud P."/>
            <person name="Haon M."/>
            <person name="Grisel S."/>
            <person name="Petersen M."/>
            <person name="Berrin J.G."/>
            <person name="Delaux P.M."/>
            <person name="Dal Grande F."/>
            <person name="Keller J."/>
        </authorList>
    </citation>
    <scope>NUCLEOTIDE SEQUENCE [LARGE SCALE GENOMIC DNA]</scope>
    <source>
        <strain evidence="7 8">SAG 2036</strain>
    </source>
</reference>
<feature type="region of interest" description="Disordered" evidence="5">
    <location>
        <begin position="249"/>
        <end position="299"/>
    </location>
</feature>
<protein>
    <recommendedName>
        <fullName evidence="6">PHD-type domain-containing protein</fullName>
    </recommendedName>
</protein>
<evidence type="ECO:0000256" key="1">
    <source>
        <dbReference type="ARBA" id="ARBA00022553"/>
    </source>
</evidence>
<keyword evidence="4" id="KW-0862">Zinc</keyword>
<evidence type="ECO:0000256" key="4">
    <source>
        <dbReference type="ARBA" id="ARBA00022833"/>
    </source>
</evidence>
<feature type="compositionally biased region" description="Basic and acidic residues" evidence="5">
    <location>
        <begin position="282"/>
        <end position="296"/>
    </location>
</feature>
<comment type="caution">
    <text evidence="7">The sequence shown here is derived from an EMBL/GenBank/DDBJ whole genome shotgun (WGS) entry which is preliminary data.</text>
</comment>
<dbReference type="Pfam" id="PF13771">
    <property type="entry name" value="zf-HC5HC2H"/>
    <property type="match status" value="1"/>
</dbReference>
<evidence type="ECO:0000313" key="7">
    <source>
        <dbReference type="EMBL" id="KAK9812437.1"/>
    </source>
</evidence>
<dbReference type="InterPro" id="IPR013083">
    <property type="entry name" value="Znf_RING/FYVE/PHD"/>
</dbReference>
<dbReference type="GO" id="GO:0008270">
    <property type="term" value="F:zinc ion binding"/>
    <property type="evidence" value="ECO:0007669"/>
    <property type="project" value="UniProtKB-KW"/>
</dbReference>
<dbReference type="PANTHER" id="PTHR14955">
    <property type="entry name" value="RETINOIC ACID INDUCED 1/TRANSCRIPTION FACTOR 20"/>
    <property type="match status" value="1"/>
</dbReference>